<evidence type="ECO:0000313" key="1">
    <source>
        <dbReference type="EMBL" id="KKW91513.1"/>
    </source>
</evidence>
<dbReference type="InterPro" id="IPR011048">
    <property type="entry name" value="Haem_d1_sf"/>
</dbReference>
<dbReference type="Pfam" id="PF08309">
    <property type="entry name" value="LVIVD"/>
    <property type="match status" value="3"/>
</dbReference>
<dbReference type="RefSeq" id="WP_046764240.1">
    <property type="nucleotide sequence ID" value="NZ_LBIC01000006.1"/>
</dbReference>
<dbReference type="STRING" id="56193.YP76_14000"/>
<evidence type="ECO:0000313" key="2">
    <source>
        <dbReference type="Proteomes" id="UP000033874"/>
    </source>
</evidence>
<dbReference type="SUPFAM" id="SSF51004">
    <property type="entry name" value="C-terminal (heme d1) domain of cytochrome cd1-nitrite reductase"/>
    <property type="match status" value="1"/>
</dbReference>
<proteinExistence type="predicted"/>
<dbReference type="EMBL" id="LBIC01000006">
    <property type="protein sequence ID" value="KKW91513.1"/>
    <property type="molecule type" value="Genomic_DNA"/>
</dbReference>
<dbReference type="AlphaFoldDB" id="A0A0M3ANJ4"/>
<accession>A0A0M3ANJ4</accession>
<gene>
    <name evidence="1" type="ORF">YP76_14000</name>
</gene>
<dbReference type="InterPro" id="IPR013211">
    <property type="entry name" value="LVIVD"/>
</dbReference>
<dbReference type="Proteomes" id="UP000033874">
    <property type="component" value="Unassembled WGS sequence"/>
</dbReference>
<keyword evidence="2" id="KW-1185">Reference proteome</keyword>
<organism evidence="1 2">
    <name type="scientific">Sphingobium chungbukense</name>
    <dbReference type="NCBI Taxonomy" id="56193"/>
    <lineage>
        <taxon>Bacteria</taxon>
        <taxon>Pseudomonadati</taxon>
        <taxon>Pseudomonadota</taxon>
        <taxon>Alphaproteobacteria</taxon>
        <taxon>Sphingomonadales</taxon>
        <taxon>Sphingomonadaceae</taxon>
        <taxon>Sphingobium</taxon>
    </lineage>
</organism>
<reference evidence="1 2" key="1">
    <citation type="submission" date="2015-04" db="EMBL/GenBank/DDBJ databases">
        <title>Genome sequence of aromatic hydrocarbons-degrading Sphingobium chungbukense DJ77.</title>
        <authorList>
            <person name="Kim Y.-C."/>
            <person name="Chae J.-C."/>
        </authorList>
    </citation>
    <scope>NUCLEOTIDE SEQUENCE [LARGE SCALE GENOMIC DNA]</scope>
    <source>
        <strain evidence="1 2">DJ77</strain>
    </source>
</reference>
<protein>
    <submittedName>
        <fullName evidence="1">Uncharacterized protein</fullName>
    </submittedName>
</protein>
<dbReference type="PATRIC" id="fig|56193.3.peg.2920"/>
<comment type="caution">
    <text evidence="1">The sequence shown here is derived from an EMBL/GenBank/DDBJ whole genome shotgun (WGS) entry which is preliminary data.</text>
</comment>
<sequence>MFPQKEAISWNIDQIGYADLDGKAGFKMAIHRVGERWYLYAALLWEPGFVILDITDPNSHRYIKHVPGPADTMTFQIQIADGRMITAMEAIPDYLGGHEGPWEHEGFAIWDLEDPENPEQLGVFKTGGSGTHRNYYDGGHYVYATGLPDGYDGHILQIVDISDPANPKEVSRWWREGQWLAGGEGGVSAGTLLHGGAYVKGDRAYLPYSAGGFVILDISDKKTPKLVSDLPFSPPFEHYIAVHTALPLQNRPLVIVNSEAILENGAGSLGYAGIVDVSDEAKPRLISLFPLPEPPPGAPYKNFVERGARFGPHNQHQWQYQDVLLNDENICFLTYFNAGLRVYDVSDERLPKEIAYFLPPDPTDRRGPWPTTGLIAQTEDVLVDSRGYIYISDKNQGLYILRLSQTRTPRPA</sequence>
<name>A0A0M3ANJ4_9SPHN</name>